<dbReference type="InterPro" id="IPR004830">
    <property type="entry name" value="LRR_variant"/>
</dbReference>
<evidence type="ECO:0000313" key="1">
    <source>
        <dbReference type="EMBL" id="OLZ60582.1"/>
    </source>
</evidence>
<dbReference type="Pfam" id="PF01816">
    <property type="entry name" value="LRV"/>
    <property type="match status" value="1"/>
</dbReference>
<dbReference type="Gene3D" id="1.25.10.10">
    <property type="entry name" value="Leucine-rich Repeat Variant"/>
    <property type="match status" value="1"/>
</dbReference>
<proteinExistence type="predicted"/>
<dbReference type="InterPro" id="IPR016024">
    <property type="entry name" value="ARM-type_fold"/>
</dbReference>
<protein>
    <recommendedName>
        <fullName evidence="3">Leucine rich repeat variant</fullName>
    </recommendedName>
</protein>
<gene>
    <name evidence="1" type="ORF">AVW11_26085</name>
</gene>
<organism evidence="1 2">
    <name type="scientific">Streptomyces amritsarensis</name>
    <dbReference type="NCBI Taxonomy" id="681158"/>
    <lineage>
        <taxon>Bacteria</taxon>
        <taxon>Bacillati</taxon>
        <taxon>Actinomycetota</taxon>
        <taxon>Actinomycetes</taxon>
        <taxon>Kitasatosporales</taxon>
        <taxon>Streptomycetaceae</taxon>
        <taxon>Streptomyces</taxon>
    </lineage>
</organism>
<dbReference type="Proteomes" id="UP000187151">
    <property type="component" value="Unassembled WGS sequence"/>
</dbReference>
<dbReference type="SUPFAM" id="SSF48371">
    <property type="entry name" value="ARM repeat"/>
    <property type="match status" value="2"/>
</dbReference>
<sequence>MDTDVDDVTEAWRPTTPLSRLRELAALGPGPARIVASRIGMPAGLAQEVAVRALAGGPDWFGVLCALAAQPATPAERLAELAAHPEESVRRVVAVHRATPKAAIRTLARDGSTAVRRALAGREKLPRKVAGALVTDASGEVRLALVRRVDARPEHLRALAADPDARVRRVVAALGHAGDADLTDPDPGVRRTAVHKRSAPELIALLDALAQDPDTRIRELVAQQYRNHTPAVLARLASDAEPCVRAAAAANPFTPVRQLTELAADPDLTVLAAVSENMTAPPETLARLVDTMSRLSDDGERTAFDGEEDVQRLAYAALEHPATPPESLRALHAANLWPYFHPGNAMDQPNWPPDLLIEFGLTYSASTVSGAAERASFAAIDEARHTEPPEDVLAAMVHSPVYYLRRAVANRHTPPQALAAFVRDGAHADDTSHLDDIAKNPATPVEILLAWAEAGEYHYEMLKNPSLPEPVLAAIAASTDTSYAGQARWMLEVRALRAGTETPC</sequence>
<accession>A0ABX3FWC1</accession>
<keyword evidence="2" id="KW-1185">Reference proteome</keyword>
<evidence type="ECO:0000313" key="2">
    <source>
        <dbReference type="Proteomes" id="UP000187151"/>
    </source>
</evidence>
<name>A0ABX3FWC1_9ACTN</name>
<reference evidence="1 2" key="1">
    <citation type="submission" date="2016-01" db="EMBL/GenBank/DDBJ databases">
        <title>Streptomyces amritsarensis strain MTCC 11845 genome sequencing and assembly.</title>
        <authorList>
            <person name="Sharma D."/>
            <person name="Nair G.R."/>
            <person name="Kaur G."/>
            <person name="Manhas R.K."/>
            <person name="Mayilraj S."/>
        </authorList>
    </citation>
    <scope>NUCLEOTIDE SEQUENCE [LARGE SCALE GENOMIC DNA]</scope>
    <source>
        <strain evidence="1 2">MTCC 11845</strain>
    </source>
</reference>
<evidence type="ECO:0008006" key="3">
    <source>
        <dbReference type="Google" id="ProtNLM"/>
    </source>
</evidence>
<comment type="caution">
    <text evidence="1">The sequence shown here is derived from an EMBL/GenBank/DDBJ whole genome shotgun (WGS) entry which is preliminary data.</text>
</comment>
<dbReference type="EMBL" id="MQUR01000073">
    <property type="protein sequence ID" value="OLZ60582.1"/>
    <property type="molecule type" value="Genomic_DNA"/>
</dbReference>
<dbReference type="RefSeq" id="WP_076046178.1">
    <property type="nucleotide sequence ID" value="NZ_MQUR01000073.1"/>
</dbReference>
<dbReference type="InterPro" id="IPR011989">
    <property type="entry name" value="ARM-like"/>
</dbReference>